<dbReference type="Gene3D" id="3.40.190.10">
    <property type="entry name" value="Periplasmic binding protein-like II"/>
    <property type="match status" value="1"/>
</dbReference>
<comment type="caution">
    <text evidence="1">The sequence shown here is derived from an EMBL/GenBank/DDBJ whole genome shotgun (WGS) entry which is preliminary data.</text>
</comment>
<dbReference type="Proteomes" id="UP001596028">
    <property type="component" value="Unassembled WGS sequence"/>
</dbReference>
<name>A0ABV9FFA2_9BACL</name>
<protein>
    <submittedName>
        <fullName evidence="1">Extracellular solute-binding protein</fullName>
    </submittedName>
</protein>
<gene>
    <name evidence="1" type="ORF">ACFO3S_20470</name>
</gene>
<accession>A0ABV9FFA2</accession>
<dbReference type="PANTHER" id="PTHR43649:SF27">
    <property type="entry name" value="EXTRACELLULAR SOLUTE-BINDING PROTEIN FAMILY 1"/>
    <property type="match status" value="1"/>
</dbReference>
<dbReference type="InterPro" id="IPR050490">
    <property type="entry name" value="Bact_solute-bd_prot1"/>
</dbReference>
<dbReference type="InterPro" id="IPR006059">
    <property type="entry name" value="SBP"/>
</dbReference>
<dbReference type="RefSeq" id="WP_378099887.1">
    <property type="nucleotide sequence ID" value="NZ_JBHSEP010000018.1"/>
</dbReference>
<organism evidence="1 2">
    <name type="scientific">Cohnella hongkongensis</name>
    <dbReference type="NCBI Taxonomy" id="178337"/>
    <lineage>
        <taxon>Bacteria</taxon>
        <taxon>Bacillati</taxon>
        <taxon>Bacillota</taxon>
        <taxon>Bacilli</taxon>
        <taxon>Bacillales</taxon>
        <taxon>Paenibacillaceae</taxon>
        <taxon>Cohnella</taxon>
    </lineage>
</organism>
<evidence type="ECO:0000313" key="2">
    <source>
        <dbReference type="Proteomes" id="UP001596028"/>
    </source>
</evidence>
<dbReference type="PANTHER" id="PTHR43649">
    <property type="entry name" value="ARABINOSE-BINDING PROTEIN-RELATED"/>
    <property type="match status" value="1"/>
</dbReference>
<dbReference type="Gene3D" id="2.60.120.260">
    <property type="entry name" value="Galactose-binding domain-like"/>
    <property type="match status" value="2"/>
</dbReference>
<proteinExistence type="predicted"/>
<keyword evidence="2" id="KW-1185">Reference proteome</keyword>
<dbReference type="EMBL" id="JBHSEP010000018">
    <property type="protein sequence ID" value="MFC4600630.1"/>
    <property type="molecule type" value="Genomic_DNA"/>
</dbReference>
<sequence length="981" mass="110460">MLRRKGAKLFIGAVLTVLIAVSGIYGFTLGGKDDAASNIVYNRHSASLDQMESEGANPAGGRSYRVSPSHMLSDLPIVAAKEAYGYEDGAIHLRKGDSFEAAFDVAEEGEYTLSFDYFVLAEGLQATEISIQVNGEYPSPEARRFVLPPLWISGTDDFPKDRYGNEVMPTQLRADEWQTIQLADSTRMNPEPMTIKLNKGINRIKVALVNGEMLSGSLTAASPTRWPSYAQYSARHADRAEAEAVLMIKEAEKPDFKNDTTINPLPSRDLGVNPYETNLLLLNTLGGKTWDQSGQTVYYEIEAERDGLYQIGVKYKQDDKPNSRVFRTFTIDGQVPFAEAKNYPFDYTASWKTEVLQGEQGPYRFYLSKGKHRIGIMADASPYYDVMQTLLNSIRQANDLALEIRKLAGNDADQNRDWEITEYVPTLREDLLGIAQALSEEYERALALNGGRGSSKGLTAMKMAVGSLEKLAAEPNLIPRRLNELNGGSGSVTQNLSNAILDFEMQPLTIDQLYVSNPNATLPEHRASWFGSVYEGTKQFFHTFWKPRNPASHEGPTLSVWMNRPRNYMELLQRMVDEQFTPQTGIEIQFSTLPNEQRLTLAAASGIAPDLALGISNGIPFDLGFRGAALDLRQFEDFGEVIEPISPGAIVPLVVNDQVFGLPETQDFYVLFYREDMLESLNIPVPDTWSDVIEIMPELQRYGMNFYTPIAGATGTKPFMATAPFIYQAGGDMFGRDAFETGLDSKESLEGIELMTNLFRLYGLQMQVPVFYEHFRTGKMPLGIGNFATYIQMQVAAPELKGAWKIAPAPGIERDGEVVRWEPGSAQVSMIFNDTEHPDEAWQFLKWWLSTETQATFANQLQTLYGKEYLWNTANHEAFKQQFWPEEDKQVILEQWEWLREVPKTPSSYMIERELSNIWTKVVFDGENIRSTVEEAVNEINKETIRKMEEFGYMRQGEVVAPYRVTTIEDVESWVKGRDGN</sequence>
<evidence type="ECO:0000313" key="1">
    <source>
        <dbReference type="EMBL" id="MFC4600630.1"/>
    </source>
</evidence>
<reference evidence="2" key="1">
    <citation type="journal article" date="2019" name="Int. J. Syst. Evol. Microbiol.">
        <title>The Global Catalogue of Microorganisms (GCM) 10K type strain sequencing project: providing services to taxonomists for standard genome sequencing and annotation.</title>
        <authorList>
            <consortium name="The Broad Institute Genomics Platform"/>
            <consortium name="The Broad Institute Genome Sequencing Center for Infectious Disease"/>
            <person name="Wu L."/>
            <person name="Ma J."/>
        </authorList>
    </citation>
    <scope>NUCLEOTIDE SEQUENCE [LARGE SCALE GENOMIC DNA]</scope>
    <source>
        <strain evidence="2">CCUG 49571</strain>
    </source>
</reference>
<dbReference type="SUPFAM" id="SSF53850">
    <property type="entry name" value="Periplasmic binding protein-like II"/>
    <property type="match status" value="1"/>
</dbReference>
<dbReference type="Pfam" id="PF01547">
    <property type="entry name" value="SBP_bac_1"/>
    <property type="match status" value="1"/>
</dbReference>